<evidence type="ECO:0000313" key="2">
    <source>
        <dbReference type="EMBL" id="CDW19220.1"/>
    </source>
</evidence>
<organism evidence="2">
    <name type="scientific">Lepeophtheirus salmonis</name>
    <name type="common">Salmon louse</name>
    <name type="synonym">Caligus salmonis</name>
    <dbReference type="NCBI Taxonomy" id="72036"/>
    <lineage>
        <taxon>Eukaryota</taxon>
        <taxon>Metazoa</taxon>
        <taxon>Ecdysozoa</taxon>
        <taxon>Arthropoda</taxon>
        <taxon>Crustacea</taxon>
        <taxon>Multicrustacea</taxon>
        <taxon>Hexanauplia</taxon>
        <taxon>Copepoda</taxon>
        <taxon>Siphonostomatoida</taxon>
        <taxon>Caligidae</taxon>
        <taxon>Lepeophtheirus</taxon>
    </lineage>
</organism>
<dbReference type="AlphaFoldDB" id="A0A0K2T079"/>
<evidence type="ECO:0000256" key="1">
    <source>
        <dbReference type="SAM" id="Phobius"/>
    </source>
</evidence>
<dbReference type="EMBL" id="HACA01001859">
    <property type="protein sequence ID" value="CDW19220.1"/>
    <property type="molecule type" value="Transcribed_RNA"/>
</dbReference>
<feature type="transmembrane region" description="Helical" evidence="1">
    <location>
        <begin position="6"/>
        <end position="27"/>
    </location>
</feature>
<proteinExistence type="predicted"/>
<sequence length="41" mass="5171">MHKIYNWRMIYLFIYQIFYDALYCVLLTRRSLYSLFRLGGE</sequence>
<accession>A0A0K2T079</accession>
<reference evidence="2" key="1">
    <citation type="submission" date="2014-05" db="EMBL/GenBank/DDBJ databases">
        <authorList>
            <person name="Chronopoulou M."/>
        </authorList>
    </citation>
    <scope>NUCLEOTIDE SEQUENCE</scope>
    <source>
        <tissue evidence="2">Whole organism</tissue>
    </source>
</reference>
<keyword evidence="1" id="KW-0812">Transmembrane</keyword>
<protein>
    <submittedName>
        <fullName evidence="2">Uncharacterized protein</fullName>
    </submittedName>
</protein>
<name>A0A0K2T079_LEPSM</name>
<keyword evidence="1" id="KW-0472">Membrane</keyword>
<keyword evidence="1" id="KW-1133">Transmembrane helix</keyword>